<dbReference type="Proteomes" id="UP000767334">
    <property type="component" value="Unassembled WGS sequence"/>
</dbReference>
<accession>A0ABS2FFG3</accession>
<keyword evidence="2" id="KW-1133">Transmembrane helix</keyword>
<evidence type="ECO:0000256" key="1">
    <source>
        <dbReference type="ARBA" id="ARBA00006068"/>
    </source>
</evidence>
<evidence type="ECO:0000313" key="5">
    <source>
        <dbReference type="Proteomes" id="UP000767334"/>
    </source>
</evidence>
<evidence type="ECO:0000259" key="3">
    <source>
        <dbReference type="Pfam" id="PF03816"/>
    </source>
</evidence>
<gene>
    <name evidence="4" type="ORF">H6A19_06815</name>
</gene>
<dbReference type="Pfam" id="PF03816">
    <property type="entry name" value="LytR_cpsA_psr"/>
    <property type="match status" value="1"/>
</dbReference>
<evidence type="ECO:0000313" key="4">
    <source>
        <dbReference type="EMBL" id="MBM6819051.1"/>
    </source>
</evidence>
<organism evidence="4 5">
    <name type="scientific">Clostridium saudiense</name>
    <dbReference type="NCBI Taxonomy" id="1414720"/>
    <lineage>
        <taxon>Bacteria</taxon>
        <taxon>Bacillati</taxon>
        <taxon>Bacillota</taxon>
        <taxon>Clostridia</taxon>
        <taxon>Eubacteriales</taxon>
        <taxon>Clostridiaceae</taxon>
        <taxon>Clostridium</taxon>
    </lineage>
</organism>
<keyword evidence="2" id="KW-0472">Membrane</keyword>
<name>A0ABS2FFG3_9CLOT</name>
<comment type="caution">
    <text evidence="4">The sequence shown here is derived from an EMBL/GenBank/DDBJ whole genome shotgun (WGS) entry which is preliminary data.</text>
</comment>
<feature type="transmembrane region" description="Helical" evidence="2">
    <location>
        <begin position="12"/>
        <end position="30"/>
    </location>
</feature>
<sequence>MKRKLSTTKKVLISILLIFVLIISLFIFAFNHFSSKVERVEIDRSAVTETGKEPAKEDEDVISIALFGTDFTENEKYGNLYGASDATMILGIDTKNNRLKLFSLMRDLYLDLPDGSGNKQNLNYTMAYGGPELILKTINYNFNLTVYKFIHVSLRTLPTIIDKLGGIELNITSDELNYINSYITNIDNENGTSTEKLTTTGLQTLNGTQAAAYCRIRYTEGRDFKRTERQRDVLAALFEKFKTASITDLATMMNDILPLVSTNLTNTEIMSIASKVLSMGVPTIEQSRFPLDGKSEMIATDMLHLTTDIEETTKDIHKFLYSLD</sequence>
<dbReference type="PANTHER" id="PTHR33392:SF6">
    <property type="entry name" value="POLYISOPRENYL-TEICHOIC ACID--PEPTIDOGLYCAN TEICHOIC ACID TRANSFERASE TAGU"/>
    <property type="match status" value="1"/>
</dbReference>
<comment type="similarity">
    <text evidence="1">Belongs to the LytR/CpsA/Psr (LCP) family.</text>
</comment>
<evidence type="ECO:0000256" key="2">
    <source>
        <dbReference type="SAM" id="Phobius"/>
    </source>
</evidence>
<dbReference type="PANTHER" id="PTHR33392">
    <property type="entry name" value="POLYISOPRENYL-TEICHOIC ACID--PEPTIDOGLYCAN TEICHOIC ACID TRANSFERASE TAGU"/>
    <property type="match status" value="1"/>
</dbReference>
<keyword evidence="2" id="KW-0812">Transmembrane</keyword>
<dbReference type="RefSeq" id="WP_204572141.1">
    <property type="nucleotide sequence ID" value="NZ_JACJLL010000031.1"/>
</dbReference>
<dbReference type="InterPro" id="IPR050922">
    <property type="entry name" value="LytR/CpsA/Psr_CW_biosynth"/>
</dbReference>
<dbReference type="Gene3D" id="3.40.630.190">
    <property type="entry name" value="LCP protein"/>
    <property type="match status" value="1"/>
</dbReference>
<proteinExistence type="inferred from homology"/>
<protein>
    <submittedName>
        <fullName evidence="4">LCP family protein</fullName>
    </submittedName>
</protein>
<dbReference type="EMBL" id="JACJLL010000031">
    <property type="protein sequence ID" value="MBM6819051.1"/>
    <property type="molecule type" value="Genomic_DNA"/>
</dbReference>
<keyword evidence="5" id="KW-1185">Reference proteome</keyword>
<reference evidence="4 5" key="1">
    <citation type="journal article" date="2021" name="Sci. Rep.">
        <title>The distribution of antibiotic resistance genes in chicken gut microbiota commensals.</title>
        <authorList>
            <person name="Juricova H."/>
            <person name="Matiasovicova J."/>
            <person name="Kubasova T."/>
            <person name="Cejkova D."/>
            <person name="Rychlik I."/>
        </authorList>
    </citation>
    <scope>NUCLEOTIDE SEQUENCE [LARGE SCALE GENOMIC DNA]</scope>
    <source>
        <strain evidence="4 5">An435</strain>
    </source>
</reference>
<dbReference type="InterPro" id="IPR004474">
    <property type="entry name" value="LytR_CpsA_psr"/>
</dbReference>
<feature type="domain" description="Cell envelope-related transcriptional attenuator" evidence="3">
    <location>
        <begin position="84"/>
        <end position="242"/>
    </location>
</feature>
<dbReference type="NCBIfam" id="TIGR00350">
    <property type="entry name" value="lytR_cpsA_psr"/>
    <property type="match status" value="1"/>
</dbReference>